<protein>
    <submittedName>
        <fullName evidence="2">Uncharacterized protein</fullName>
    </submittedName>
</protein>
<feature type="compositionally biased region" description="Acidic residues" evidence="1">
    <location>
        <begin position="1208"/>
        <end position="1235"/>
    </location>
</feature>
<evidence type="ECO:0000256" key="1">
    <source>
        <dbReference type="SAM" id="MobiDB-lite"/>
    </source>
</evidence>
<name>E4X8E8_OIKDI</name>
<feature type="region of interest" description="Disordered" evidence="1">
    <location>
        <begin position="673"/>
        <end position="709"/>
    </location>
</feature>
<keyword evidence="3" id="KW-1185">Reference proteome</keyword>
<accession>E4X8E8</accession>
<dbReference type="OrthoDB" id="10474968at2759"/>
<dbReference type="EMBL" id="FN653029">
    <property type="protein sequence ID" value="CBY08254.1"/>
    <property type="molecule type" value="Genomic_DNA"/>
</dbReference>
<evidence type="ECO:0000313" key="3">
    <source>
        <dbReference type="Proteomes" id="UP000001307"/>
    </source>
</evidence>
<gene>
    <name evidence="2" type="ORF">GSOID_T00004270001</name>
</gene>
<reference evidence="2" key="1">
    <citation type="journal article" date="2010" name="Science">
        <title>Plasticity of animal genome architecture unmasked by rapid evolution of a pelagic tunicate.</title>
        <authorList>
            <person name="Denoeud F."/>
            <person name="Henriet S."/>
            <person name="Mungpakdee S."/>
            <person name="Aury J.M."/>
            <person name="Da Silva C."/>
            <person name="Brinkmann H."/>
            <person name="Mikhaleva J."/>
            <person name="Olsen L.C."/>
            <person name="Jubin C."/>
            <person name="Canestro C."/>
            <person name="Bouquet J.M."/>
            <person name="Danks G."/>
            <person name="Poulain J."/>
            <person name="Campsteijn C."/>
            <person name="Adamski M."/>
            <person name="Cross I."/>
            <person name="Yadetie F."/>
            <person name="Muffato M."/>
            <person name="Louis A."/>
            <person name="Butcher S."/>
            <person name="Tsagkogeorga G."/>
            <person name="Konrad A."/>
            <person name="Singh S."/>
            <person name="Jensen M.F."/>
            <person name="Cong E.H."/>
            <person name="Eikeseth-Otteraa H."/>
            <person name="Noel B."/>
            <person name="Anthouard V."/>
            <person name="Porcel B.M."/>
            <person name="Kachouri-Lafond R."/>
            <person name="Nishino A."/>
            <person name="Ugolini M."/>
            <person name="Chourrout P."/>
            <person name="Nishida H."/>
            <person name="Aasland R."/>
            <person name="Huzurbazar S."/>
            <person name="Westhof E."/>
            <person name="Delsuc F."/>
            <person name="Lehrach H."/>
            <person name="Reinhardt R."/>
            <person name="Weissenbach J."/>
            <person name="Roy S.W."/>
            <person name="Artiguenave F."/>
            <person name="Postlethwait J.H."/>
            <person name="Manak J.R."/>
            <person name="Thompson E.M."/>
            <person name="Jaillon O."/>
            <person name="Du Pasquier L."/>
            <person name="Boudinot P."/>
            <person name="Liberles D.A."/>
            <person name="Volff J.N."/>
            <person name="Philippe H."/>
            <person name="Lenhard B."/>
            <person name="Roest Crollius H."/>
            <person name="Wincker P."/>
            <person name="Chourrout D."/>
        </authorList>
    </citation>
    <scope>NUCLEOTIDE SEQUENCE [LARGE SCALE GENOMIC DNA]</scope>
</reference>
<dbReference type="InParanoid" id="E4X8E8"/>
<proteinExistence type="predicted"/>
<dbReference type="Proteomes" id="UP000001307">
    <property type="component" value="Unassembled WGS sequence"/>
</dbReference>
<evidence type="ECO:0000313" key="2">
    <source>
        <dbReference type="EMBL" id="CBY08254.1"/>
    </source>
</evidence>
<sequence length="1243" mass="142126">MVVGVSNQRVEVLTRFYAGEQFPFSKIYGFGGTDKLKDVHLTFKEILAAKEHLPTSWFSDIWSCLTADRSLFILRFPSPANFVLAFTYASLDWMLARQSFGAFENLSPNRPVSIVLVSSLTQKKLIISFIKKRLDNLPILISTAEDMIARISSKALFVDSVEKIVIEDPSSFLDLAAVHKIIKRVKQAVETTDGVGIDNLNIYLDSTRAFPEFIEIFNKKDSLFITNNLIEAHALQKTEVILSKSPIIPEVANDSFFGSKFTINDFNPTTSSIDLPQFSSISLTEYPENADTIKDMLIASLSSPFTNTKSVKLAFTIKNGLSDARYKRIHDLYLQIMRRFPEYKVFPAKLLNSPLAQRPRCLSMLKKGFCEAGAFTCRAKNKSSNHFKPKVEKNDISGERFIVTKINDVSEITVVAESSLPLLLDLSSRLKKLMPNDQNARKFSIGKEFGISTLVSVCHLFNGQQIYARGRVQETEIRRDRFHNIICSVKLLDTDEILEIKQEDVEIAPENEFGEDAILIISSKVIFPGLKLASLAISQEACLFLMKLLEYKNEKVNLKSIAILDGGRVIYVDDIFFQKRISLSLQLIQEKYAVIDIDERQRIQMLFAYGHEEFDKKTERVIEQWSSMEMRTDTEIDTLVHLTPPNLVESAKVDEKQESNSFFDFIETQDEAHASVRESATLQEEEIKEESTEENEASTNESPEDPSTDTLLMQNIEMEVKTMDRSDQLSFEEVKTPQTVENPSSTDQDSIELISLDTIHPSYSTLIEFETDVGEAIALLCKDEKEVLEKVLQMAAKGCFDELDLDLALTLQEIIEDEEEEMVITKYLLIAFTKSFPLWQGKNELAARFYELMLSKSKTVDGDLREQILLALVDIFEDKKTLSQKLFACQILQVFQDSIYDSVDYENVRHQSLQSYLRVEEFNDFACFFELWKRINLLNDASSEGTILECVNHLCVVFVDFGRDFSDEERNVFGKAFVDDWVAPLMSHLSSKPSLPEHVTKIYGHVTRVLKETLKRCCFDPIVERLVPLLPILQTLNDEFSKIELNNQFALKIEQNAGLNGIFGAVIKHVKQAKTMITFRKMSGAVLDVNLRFSNDEFTSISFNWLEHRGWIQMKTDLPREVVQIVSYDFELNDEKNLSVFIRDSNGRLFSQTITLLQKVKNVRIAAVSARVLKLRINKHDREKWGKASQLRNSFLSRDLEGSWSDFENTDDEEEDWNDQVPPDEEEFDEIEDDDFSAHADHE</sequence>
<feature type="region of interest" description="Disordered" evidence="1">
    <location>
        <begin position="1202"/>
        <end position="1243"/>
    </location>
</feature>
<dbReference type="AlphaFoldDB" id="E4X8E8"/>
<organism evidence="2">
    <name type="scientific">Oikopleura dioica</name>
    <name type="common">Tunicate</name>
    <dbReference type="NCBI Taxonomy" id="34765"/>
    <lineage>
        <taxon>Eukaryota</taxon>
        <taxon>Metazoa</taxon>
        <taxon>Chordata</taxon>
        <taxon>Tunicata</taxon>
        <taxon>Appendicularia</taxon>
        <taxon>Copelata</taxon>
        <taxon>Oikopleuridae</taxon>
        <taxon>Oikopleura</taxon>
    </lineage>
</organism>
<feature type="compositionally biased region" description="Acidic residues" evidence="1">
    <location>
        <begin position="683"/>
        <end position="707"/>
    </location>
</feature>